<evidence type="ECO:0000256" key="2">
    <source>
        <dbReference type="ARBA" id="ARBA00004584"/>
    </source>
</evidence>
<dbReference type="AlphaFoldDB" id="A0A6J1P2F2"/>
<comment type="subcellular location">
    <subcellularLocation>
        <location evidence="2">Chromosome</location>
        <location evidence="2">Centromere</location>
    </subcellularLocation>
    <subcellularLocation>
        <location evidence="1">Nucleus</location>
    </subcellularLocation>
</comment>
<dbReference type="Proteomes" id="UP001652582">
    <property type="component" value="Chromosome 3"/>
</dbReference>
<evidence type="ECO:0000256" key="3">
    <source>
        <dbReference type="ARBA" id="ARBA00005470"/>
    </source>
</evidence>
<proteinExistence type="inferred from homology"/>
<dbReference type="InterPro" id="IPR012485">
    <property type="entry name" value="CENP-I"/>
</dbReference>
<dbReference type="OrthoDB" id="6347512at2759"/>
<dbReference type="PANTHER" id="PTHR48208:SF2">
    <property type="entry name" value="CENTROMERE PROTEIN I"/>
    <property type="match status" value="1"/>
</dbReference>
<keyword evidence="4" id="KW-0158">Chromosome</keyword>
<evidence type="ECO:0000256" key="5">
    <source>
        <dbReference type="ARBA" id="ARBA00023242"/>
    </source>
</evidence>
<dbReference type="GeneID" id="112054900"/>
<name>A0A6J1P2F2_BICAN</name>
<dbReference type="GO" id="GO:0000070">
    <property type="term" value="P:mitotic sister chromatid segregation"/>
    <property type="evidence" value="ECO:0007669"/>
    <property type="project" value="TreeGrafter"/>
</dbReference>
<dbReference type="GO" id="GO:0000939">
    <property type="term" value="C:inner kinetochore"/>
    <property type="evidence" value="ECO:0007669"/>
    <property type="project" value="TreeGrafter"/>
</dbReference>
<keyword evidence="7" id="KW-1185">Reference proteome</keyword>
<protein>
    <submittedName>
        <fullName evidence="8">Centromere protein I</fullName>
    </submittedName>
</protein>
<sequence>MADVDEIIDYMKSLKKGFNKELYQSKIDELGYLVETTGLNYTDFHTLFKVWLNLSIPMAKWVDLGVCIVPKEKVQQKTVEYSLRWILVNCDNASNITRTGFLLDWLTAAMDTDSIEMTALDIGYEVFYILLTYEALTQYVIKLLYTLTKPADVTRKRVLELIDLGKKREGKKNMFRQIQVLLGLFKSYKPQCVPETVPSISIHTAFRNVNLKLLAHFKNSQSKRNTLSKETGHLTWINPINSISKNKKCDPLIPNLEYLNIGSQQYDSSAKKTYLDFSDSISLLQYSSRHDMRRPARLRALLCNPAGLTLLVVASEGDHAFFSYNLHHVLNNCFLEQSPHSYAEKQYFLNQLATYQATLLQGLPVITVFLAHYLPFWNEMDFFAEILRLVEWVNVESVDHVEVIVSTMGKVFHRSQPLEQRAILYALTNMYINLIYASTRERHYFLNMQPSHDAIARLLRMVAFYISDMSNKWLQVSPESTCAVLSVVRAAVRRARGEARCGRAAGAVPRPLCLAAPLLAGSAAALDALAALLLLHKEIFVATKHRSDFTDQQLQEKRLLQRFTLDFMSCFSENIFSECKKGIVFSKLHPHTVGQLMDLIPDVDSKLSIRNNLAFASYTYIMHNKDARDNTLWFNVIDEEFDNLAQFVKHAMPGFS</sequence>
<evidence type="ECO:0000313" key="8">
    <source>
        <dbReference type="RefSeq" id="XP_023950611.2"/>
    </source>
</evidence>
<organism evidence="7 8">
    <name type="scientific">Bicyclus anynana</name>
    <name type="common">Squinting bush brown butterfly</name>
    <dbReference type="NCBI Taxonomy" id="110368"/>
    <lineage>
        <taxon>Eukaryota</taxon>
        <taxon>Metazoa</taxon>
        <taxon>Ecdysozoa</taxon>
        <taxon>Arthropoda</taxon>
        <taxon>Hexapoda</taxon>
        <taxon>Insecta</taxon>
        <taxon>Pterygota</taxon>
        <taxon>Neoptera</taxon>
        <taxon>Endopterygota</taxon>
        <taxon>Lepidoptera</taxon>
        <taxon>Glossata</taxon>
        <taxon>Ditrysia</taxon>
        <taxon>Papilionoidea</taxon>
        <taxon>Nymphalidae</taxon>
        <taxon>Satyrinae</taxon>
        <taxon>Satyrini</taxon>
        <taxon>Mycalesina</taxon>
        <taxon>Bicyclus</taxon>
    </lineage>
</organism>
<evidence type="ECO:0000256" key="4">
    <source>
        <dbReference type="ARBA" id="ARBA00022454"/>
    </source>
</evidence>
<gene>
    <name evidence="8" type="primary">LOC112054900</name>
</gene>
<dbReference type="RefSeq" id="XP_023950611.2">
    <property type="nucleotide sequence ID" value="XM_024094843.2"/>
</dbReference>
<evidence type="ECO:0000313" key="7">
    <source>
        <dbReference type="Proteomes" id="UP001652582"/>
    </source>
</evidence>
<evidence type="ECO:0000256" key="1">
    <source>
        <dbReference type="ARBA" id="ARBA00004123"/>
    </source>
</evidence>
<accession>A0A6J1P2F2</accession>
<comment type="similarity">
    <text evidence="3">Belongs to the CENP-I/CTF3 family.</text>
</comment>
<dbReference type="PANTHER" id="PTHR48208">
    <property type="entry name" value="CENTROMERE PROTEIN I"/>
    <property type="match status" value="1"/>
</dbReference>
<dbReference type="GO" id="GO:0034080">
    <property type="term" value="P:CENP-A containing chromatin assembly"/>
    <property type="evidence" value="ECO:0007669"/>
    <property type="project" value="TreeGrafter"/>
</dbReference>
<keyword evidence="6" id="KW-0137">Centromere</keyword>
<evidence type="ECO:0000256" key="6">
    <source>
        <dbReference type="ARBA" id="ARBA00023328"/>
    </source>
</evidence>
<reference evidence="8" key="1">
    <citation type="submission" date="2025-08" db="UniProtKB">
        <authorList>
            <consortium name="RefSeq"/>
        </authorList>
    </citation>
    <scope>IDENTIFICATION</scope>
</reference>
<keyword evidence="5" id="KW-0539">Nucleus</keyword>
<dbReference type="KEGG" id="bany:112054900"/>
<dbReference type="GO" id="GO:0005634">
    <property type="term" value="C:nucleus"/>
    <property type="evidence" value="ECO:0007669"/>
    <property type="project" value="UniProtKB-SubCell"/>
</dbReference>
<dbReference type="Pfam" id="PF07778">
    <property type="entry name" value="CENP-I"/>
    <property type="match status" value="1"/>
</dbReference>